<comment type="subcellular location">
    <subcellularLocation>
        <location evidence="1 9">Nucleus</location>
    </subcellularLocation>
</comment>
<dbReference type="Pfam" id="PF22536">
    <property type="entry name" value="WHD_POLR3C"/>
    <property type="match status" value="1"/>
</dbReference>
<accession>A0A1V8SH24</accession>
<comment type="subunit">
    <text evidence="3 9">Component of the RNA polymerase III (Pol III) complex consisting of 17 subunits.</text>
</comment>
<protein>
    <recommendedName>
        <fullName evidence="4 9">DNA-directed RNA polymerase III subunit RPC3</fullName>
        <shortName evidence="9">RNA polymerase III subunit C3</shortName>
    </recommendedName>
</protein>
<dbReference type="InterPro" id="IPR036390">
    <property type="entry name" value="WH_DNA-bd_sf"/>
</dbReference>
<dbReference type="SUPFAM" id="SSF46785">
    <property type="entry name" value="Winged helix' DNA-binding domain"/>
    <property type="match status" value="1"/>
</dbReference>
<evidence type="ECO:0000313" key="13">
    <source>
        <dbReference type="EMBL" id="OQN98270.1"/>
    </source>
</evidence>
<name>A0A1V8SH24_9PEZI</name>
<evidence type="ECO:0000256" key="4">
    <source>
        <dbReference type="ARBA" id="ARBA00016689"/>
    </source>
</evidence>
<dbReference type="OrthoDB" id="272392at2759"/>
<dbReference type="InParanoid" id="A0A1V8SH24"/>
<dbReference type="EMBL" id="NAJO01000047">
    <property type="protein sequence ID" value="OQN98270.1"/>
    <property type="molecule type" value="Genomic_DNA"/>
</dbReference>
<dbReference type="GO" id="GO:0006351">
    <property type="term" value="P:DNA-templated transcription"/>
    <property type="evidence" value="ECO:0007669"/>
    <property type="project" value="InterPro"/>
</dbReference>
<evidence type="ECO:0000256" key="10">
    <source>
        <dbReference type="SAM" id="MobiDB-lite"/>
    </source>
</evidence>
<keyword evidence="14" id="KW-1185">Reference proteome</keyword>
<dbReference type="FunCoup" id="A0A1V8SH24">
    <property type="interactions" value="823"/>
</dbReference>
<keyword evidence="5 9" id="KW-0240">DNA-directed RNA polymerase</keyword>
<evidence type="ECO:0000256" key="5">
    <source>
        <dbReference type="ARBA" id="ARBA00022478"/>
    </source>
</evidence>
<evidence type="ECO:0000259" key="12">
    <source>
        <dbReference type="Pfam" id="PF22536"/>
    </source>
</evidence>
<dbReference type="Proteomes" id="UP000192596">
    <property type="component" value="Unassembled WGS sequence"/>
</dbReference>
<evidence type="ECO:0000256" key="9">
    <source>
        <dbReference type="RuleBase" id="RU367076"/>
    </source>
</evidence>
<organism evidence="13 14">
    <name type="scientific">Cryoendolithus antarcticus</name>
    <dbReference type="NCBI Taxonomy" id="1507870"/>
    <lineage>
        <taxon>Eukaryota</taxon>
        <taxon>Fungi</taxon>
        <taxon>Dikarya</taxon>
        <taxon>Ascomycota</taxon>
        <taxon>Pezizomycotina</taxon>
        <taxon>Dothideomycetes</taxon>
        <taxon>Dothideomycetidae</taxon>
        <taxon>Cladosporiales</taxon>
        <taxon>Cladosporiaceae</taxon>
        <taxon>Cryoendolithus</taxon>
    </lineage>
</organism>
<feature type="region of interest" description="Disordered" evidence="10">
    <location>
        <begin position="381"/>
        <end position="406"/>
    </location>
</feature>
<dbReference type="Pfam" id="PF05645">
    <property type="entry name" value="RNA_pol_Rpc82"/>
    <property type="match status" value="1"/>
</dbReference>
<dbReference type="PANTHER" id="PTHR12949:SF0">
    <property type="entry name" value="DNA-DIRECTED RNA POLYMERASE III SUBUNIT RPC3"/>
    <property type="match status" value="1"/>
</dbReference>
<proteinExistence type="inferred from homology"/>
<dbReference type="InterPro" id="IPR008806">
    <property type="entry name" value="RNA_pol_III_Rpc82_C"/>
</dbReference>
<feature type="region of interest" description="Disordered" evidence="10">
    <location>
        <begin position="140"/>
        <end position="171"/>
    </location>
</feature>
<dbReference type="GO" id="GO:0003697">
    <property type="term" value="F:single-stranded DNA binding"/>
    <property type="evidence" value="ECO:0007669"/>
    <property type="project" value="UniProtKB-UniRule"/>
</dbReference>
<evidence type="ECO:0000313" key="14">
    <source>
        <dbReference type="Proteomes" id="UP000192596"/>
    </source>
</evidence>
<comment type="caution">
    <text evidence="13">The sequence shown here is derived from an EMBL/GenBank/DDBJ whole genome shotgun (WGS) entry which is preliminary data.</text>
</comment>
<dbReference type="AlphaFoldDB" id="A0A1V8SH24"/>
<evidence type="ECO:0000256" key="2">
    <source>
        <dbReference type="ARBA" id="ARBA00006835"/>
    </source>
</evidence>
<feature type="domain" description="RNA polymerase III Rpc82 C -terminal" evidence="11">
    <location>
        <begin position="184"/>
        <end position="478"/>
    </location>
</feature>
<evidence type="ECO:0000256" key="6">
    <source>
        <dbReference type="ARBA" id="ARBA00023163"/>
    </source>
</evidence>
<feature type="domain" description="DNA-directed RNA polymerase III subunit RPC3 winged-helix" evidence="12">
    <location>
        <begin position="487"/>
        <end position="562"/>
    </location>
</feature>
<feature type="compositionally biased region" description="Basic and acidic residues" evidence="10">
    <location>
        <begin position="248"/>
        <end position="266"/>
    </location>
</feature>
<reference evidence="14" key="1">
    <citation type="submission" date="2017-03" db="EMBL/GenBank/DDBJ databases">
        <title>Genomes of endolithic fungi from Antarctica.</title>
        <authorList>
            <person name="Coleine C."/>
            <person name="Masonjones S."/>
            <person name="Stajich J.E."/>
        </authorList>
    </citation>
    <scope>NUCLEOTIDE SEQUENCE [LARGE SCALE GENOMIC DNA]</scope>
    <source>
        <strain evidence="14">CCFEE 5527</strain>
    </source>
</reference>
<dbReference type="InterPro" id="IPR055207">
    <property type="entry name" value="POLR3C_WHD"/>
</dbReference>
<evidence type="ECO:0000256" key="1">
    <source>
        <dbReference type="ARBA" id="ARBA00004123"/>
    </source>
</evidence>
<evidence type="ECO:0000256" key="8">
    <source>
        <dbReference type="ARBA" id="ARBA00025127"/>
    </source>
</evidence>
<evidence type="ECO:0000256" key="7">
    <source>
        <dbReference type="ARBA" id="ARBA00023242"/>
    </source>
</evidence>
<dbReference type="Gene3D" id="1.10.10.10">
    <property type="entry name" value="Winged helix-like DNA-binding domain superfamily/Winged helix DNA-binding domain"/>
    <property type="match status" value="2"/>
</dbReference>
<dbReference type="InterPro" id="IPR036388">
    <property type="entry name" value="WH-like_DNA-bd_sf"/>
</dbReference>
<evidence type="ECO:0000256" key="3">
    <source>
        <dbReference type="ARBA" id="ARBA00011206"/>
    </source>
</evidence>
<sequence>MTSSLVEVCNILIGHTFDDISQRIFTKLANGGRTTFNLLKSLHFRDTAPRRLKQSLARLIQHRLVVHYTENADTDAERTYYSVNWHVAYGWIRNGRLVALVQDRHGDKAGSLIAMLLQVGHTTVADLASAFNFEAASGSKRESGTDINAAPHVNGNGAANGTHTHRERDSGSIKSIDELHYIMRKLLYAGILQKVGTHTFKPQADAEAEIQAVVMAEQFPDGKITGPRKQAEFKRSIDSLKRKWRDEERYDEHRDADTDGTIKRPGQDAMAANKRRKMNGGSANGHGEVRADFSGPKLPNDMSIGINHARCTVALRSEQLVHYAKQYLGHTTAGVYRALLIALESKIRSIRDDTMVYEDEDYEDEAQPVASVMEVADNLDTNLDLTPPGKVTKSSNTNGGPKVKKKGVIEYDPDFADIGIKREVQSDSDDDITPIKAQGRRLDTIEQHLKLLEEHTSQFCHRPSVTGSSEWRVSFPFITRTLIQAQIDTTIQRRFGTVGVRVARMLREDGKLEEKQVAQRVLKHVKDIRSTLGLMQAAGLLEAQELPRDQYRQPTKCIYLWYFDEKKVQAQVLAQSYQGIARCLQRMDVEQTRFQQVLDKRARLRADSGEDEQRTFMMGKAGLLEEEGAPLSGVEKLQLGQWREVQEKLLAQVGRLDELVALMRDFDGGDVSMIC</sequence>
<comment type="similarity">
    <text evidence="2 9">Belongs to the RNA polymerase beta chain family.</text>
</comment>
<dbReference type="GO" id="GO:0005666">
    <property type="term" value="C:RNA polymerase III complex"/>
    <property type="evidence" value="ECO:0007669"/>
    <property type="project" value="UniProtKB-UniRule"/>
</dbReference>
<dbReference type="InterPro" id="IPR039748">
    <property type="entry name" value="RPC3"/>
</dbReference>
<dbReference type="STRING" id="1507870.A0A1V8SH24"/>
<feature type="region of interest" description="Disordered" evidence="10">
    <location>
        <begin position="248"/>
        <end position="269"/>
    </location>
</feature>
<evidence type="ECO:0000259" key="11">
    <source>
        <dbReference type="Pfam" id="PF05645"/>
    </source>
</evidence>
<comment type="function">
    <text evidence="8 9">DNA-dependent RNA polymerase catalyzes the transcription of DNA into RNA using the four ribonucleoside triphosphates as substrates. Specific core component of RNA polymerase III which synthesizes small RNAs, such as 5S rRNA and tRNAs.</text>
</comment>
<keyword evidence="6 9" id="KW-0804">Transcription</keyword>
<dbReference type="PANTHER" id="PTHR12949">
    <property type="entry name" value="RNA POLYMERASE III DNA DIRECTED -RELATED"/>
    <property type="match status" value="1"/>
</dbReference>
<gene>
    <name evidence="13" type="ORF">B0A48_15546</name>
</gene>
<keyword evidence="7 9" id="KW-0539">Nucleus</keyword>